<reference evidence="2" key="1">
    <citation type="submission" date="2017-04" db="EMBL/GenBank/DDBJ databases">
        <authorList>
            <person name="Varghese N."/>
            <person name="Submissions S."/>
        </authorList>
    </citation>
    <scope>NUCLEOTIDE SEQUENCE [LARGE SCALE GENOMIC DNA]</scope>
    <source>
        <strain evidence="2">DSM 12126</strain>
    </source>
</reference>
<sequence length="75" mass="8746">MKTGKNTISTRAWTFIRSRDSFTTEEFMQAMGMRQKEALDILQQLHDERLILLKWVEEKGKLCFIKASPVNDGIN</sequence>
<evidence type="ECO:0000313" key="1">
    <source>
        <dbReference type="EMBL" id="SMC54577.1"/>
    </source>
</evidence>
<organism evidence="1 2">
    <name type="scientific">Pedobacter africanus</name>
    <dbReference type="NCBI Taxonomy" id="151894"/>
    <lineage>
        <taxon>Bacteria</taxon>
        <taxon>Pseudomonadati</taxon>
        <taxon>Bacteroidota</taxon>
        <taxon>Sphingobacteriia</taxon>
        <taxon>Sphingobacteriales</taxon>
        <taxon>Sphingobacteriaceae</taxon>
        <taxon>Pedobacter</taxon>
    </lineage>
</organism>
<dbReference type="AlphaFoldDB" id="A0A1W2A1K8"/>
<gene>
    <name evidence="1" type="ORF">SAMN04488524_1161</name>
</gene>
<name>A0A1W2A1K8_9SPHI</name>
<proteinExistence type="predicted"/>
<dbReference type="EMBL" id="FWXT01000001">
    <property type="protein sequence ID" value="SMC54577.1"/>
    <property type="molecule type" value="Genomic_DNA"/>
</dbReference>
<protein>
    <recommendedName>
        <fullName evidence="3">Winged helix-turn-helix domain</fullName>
    </recommendedName>
</protein>
<dbReference type="STRING" id="151894.SAMN04488524_1161"/>
<accession>A0A1W2A1K8</accession>
<dbReference type="Proteomes" id="UP000192756">
    <property type="component" value="Unassembled WGS sequence"/>
</dbReference>
<evidence type="ECO:0008006" key="3">
    <source>
        <dbReference type="Google" id="ProtNLM"/>
    </source>
</evidence>
<dbReference type="RefSeq" id="WP_084237425.1">
    <property type="nucleotide sequence ID" value="NZ_FWXT01000001.1"/>
</dbReference>
<keyword evidence="2" id="KW-1185">Reference proteome</keyword>
<evidence type="ECO:0000313" key="2">
    <source>
        <dbReference type="Proteomes" id="UP000192756"/>
    </source>
</evidence>
<dbReference type="OrthoDB" id="772408at2"/>